<reference evidence="1" key="1">
    <citation type="journal article" date="2019" name="Science">
        <title>Mutation of a bHLH transcription factor allowed almond domestication.</title>
        <authorList>
            <person name="Sanchez-Perez R."/>
            <person name="Pavan S."/>
            <person name="Mazzeo R."/>
            <person name="Moldovan C."/>
            <person name="Aiese Cigliano R."/>
            <person name="Del Cueto J."/>
            <person name="Ricciardi F."/>
            <person name="Lotti C."/>
            <person name="Ricciardi L."/>
            <person name="Dicenta F."/>
            <person name="Lopez-Marques R.L."/>
            <person name="Lindberg Moller B."/>
        </authorList>
    </citation>
    <scope>NUCLEOTIDE SEQUENCE</scope>
</reference>
<protein>
    <submittedName>
        <fullName evidence="1">Uncharacterized protein</fullName>
    </submittedName>
</protein>
<evidence type="ECO:0000313" key="1">
    <source>
        <dbReference type="EMBL" id="BBH07171.1"/>
    </source>
</evidence>
<proteinExistence type="predicted"/>
<gene>
    <name evidence="1" type="ORF">Prudu_019036</name>
</gene>
<name>A0A4Y1RS27_PRUDU</name>
<dbReference type="AlphaFoldDB" id="A0A4Y1RS27"/>
<dbReference type="EMBL" id="AP019303">
    <property type="protein sequence ID" value="BBH07171.1"/>
    <property type="molecule type" value="Genomic_DNA"/>
</dbReference>
<accession>A0A4Y1RS27</accession>
<organism evidence="1">
    <name type="scientific">Prunus dulcis</name>
    <name type="common">Almond</name>
    <name type="synonym">Amygdalus dulcis</name>
    <dbReference type="NCBI Taxonomy" id="3755"/>
    <lineage>
        <taxon>Eukaryota</taxon>
        <taxon>Viridiplantae</taxon>
        <taxon>Streptophyta</taxon>
        <taxon>Embryophyta</taxon>
        <taxon>Tracheophyta</taxon>
        <taxon>Spermatophyta</taxon>
        <taxon>Magnoliopsida</taxon>
        <taxon>eudicotyledons</taxon>
        <taxon>Gunneridae</taxon>
        <taxon>Pentapetalae</taxon>
        <taxon>rosids</taxon>
        <taxon>fabids</taxon>
        <taxon>Rosales</taxon>
        <taxon>Rosaceae</taxon>
        <taxon>Amygdaloideae</taxon>
        <taxon>Amygdaleae</taxon>
        <taxon>Prunus</taxon>
    </lineage>
</organism>
<sequence length="134" mass="14867">MLIRHSGLSNSAHSSTRCQISYPSNLHNSESECETGLLLIRSITAAPGTLLYEKRDSQMSQLSLNNTGSCHNHLSFCRRLMLTDPQMLGLVVYRCIPFKYTNLVENSDGTHEKVVEVLMINSTSGPGLVFPKLL</sequence>